<dbReference type="InterPro" id="IPR050164">
    <property type="entry name" value="Peptidase_C19"/>
</dbReference>
<dbReference type="PANTHER" id="PTHR24006:SF827">
    <property type="entry name" value="UBIQUITIN CARBOXYL-TERMINAL HYDROLASE 34"/>
    <property type="match status" value="1"/>
</dbReference>
<dbReference type="InterPro" id="IPR018200">
    <property type="entry name" value="USP_CS"/>
</dbReference>
<evidence type="ECO:0000259" key="2">
    <source>
        <dbReference type="PROSITE" id="PS51283"/>
    </source>
</evidence>
<dbReference type="PROSITE" id="PS51283">
    <property type="entry name" value="DUSP"/>
    <property type="match status" value="1"/>
</dbReference>
<gene>
    <name evidence="3" type="ORF">SteCoe_13971</name>
</gene>
<protein>
    <submittedName>
        <fullName evidence="3">Uncharacterized protein</fullName>
    </submittedName>
</protein>
<dbReference type="PROSITE" id="PS00973">
    <property type="entry name" value="USP_2"/>
    <property type="match status" value="1"/>
</dbReference>
<accession>A0A1R2C7D4</accession>
<name>A0A1R2C7D4_9CILI</name>
<dbReference type="Pfam" id="PF06337">
    <property type="entry name" value="DUSP"/>
    <property type="match status" value="1"/>
</dbReference>
<dbReference type="Gene3D" id="3.90.70.10">
    <property type="entry name" value="Cysteine proteinases"/>
    <property type="match status" value="1"/>
</dbReference>
<dbReference type="Pfam" id="PF00443">
    <property type="entry name" value="UCH"/>
    <property type="match status" value="1"/>
</dbReference>
<dbReference type="PROSITE" id="PS50235">
    <property type="entry name" value="USP_3"/>
    <property type="match status" value="1"/>
</dbReference>
<comment type="caution">
    <text evidence="3">The sequence shown here is derived from an EMBL/GenBank/DDBJ whole genome shotgun (WGS) entry which is preliminary data.</text>
</comment>
<dbReference type="GO" id="GO:0005634">
    <property type="term" value="C:nucleus"/>
    <property type="evidence" value="ECO:0007669"/>
    <property type="project" value="TreeGrafter"/>
</dbReference>
<proteinExistence type="predicted"/>
<dbReference type="EMBL" id="MPUH01000256">
    <property type="protein sequence ID" value="OMJ84845.1"/>
    <property type="molecule type" value="Genomic_DNA"/>
</dbReference>
<dbReference type="InterPro" id="IPR038765">
    <property type="entry name" value="Papain-like_cys_pep_sf"/>
</dbReference>
<dbReference type="OrthoDB" id="447808at2759"/>
<dbReference type="AlphaFoldDB" id="A0A1R2C7D4"/>
<dbReference type="SUPFAM" id="SSF54001">
    <property type="entry name" value="Cysteine proteinases"/>
    <property type="match status" value="1"/>
</dbReference>
<reference evidence="3 4" key="1">
    <citation type="submission" date="2016-11" db="EMBL/GenBank/DDBJ databases">
        <title>The macronuclear genome of Stentor coeruleus: a giant cell with tiny introns.</title>
        <authorList>
            <person name="Slabodnick M."/>
            <person name="Ruby J.G."/>
            <person name="Reiff S.B."/>
            <person name="Swart E.C."/>
            <person name="Gosai S."/>
            <person name="Prabakaran S."/>
            <person name="Witkowska E."/>
            <person name="Larue G.E."/>
            <person name="Fisher S."/>
            <person name="Freeman R.M."/>
            <person name="Gunawardena J."/>
            <person name="Chu W."/>
            <person name="Stover N.A."/>
            <person name="Gregory B.D."/>
            <person name="Nowacki M."/>
            <person name="Derisi J."/>
            <person name="Roy S.W."/>
            <person name="Marshall W.F."/>
            <person name="Sood P."/>
        </authorList>
    </citation>
    <scope>NUCLEOTIDE SEQUENCE [LARGE SCALE GENOMIC DNA]</scope>
    <source>
        <strain evidence="3">WM001</strain>
    </source>
</reference>
<keyword evidence="4" id="KW-1185">Reference proteome</keyword>
<evidence type="ECO:0000313" key="3">
    <source>
        <dbReference type="EMBL" id="OMJ84845.1"/>
    </source>
</evidence>
<dbReference type="PANTHER" id="PTHR24006">
    <property type="entry name" value="UBIQUITIN CARBOXYL-TERMINAL HYDROLASE"/>
    <property type="match status" value="1"/>
</dbReference>
<sequence length="424" mass="49664">MGRESLHKNLCIEKTWYSMWIAYLNGDKYPGIIKTSQLINKQGKLKENLYEDIDFISINQEQYNYLKEIYLSEGEVERPPSSYHRRARSSNINFAKNYTVYTDDLHLDSDHQGYEIVTLMDENICPASEIKLSETETIPAQSARIMKSKFGLENPGLYCYLNATLQCLLSIQPIVDYFLTLQSKLDSKKHPYTLHIKSLICAISENDNKILRPTELWKEVSKSFTSTSQHDFNEFFRYLLSKLNHESPTKPSIYEKLFKGTIKSTIKCAFCNHKSIKIEEIWDVSVEFSPSLKSSLKNFTKNEDIEFYCDACRKTRRASKQLQFINTPKVLVLQLKRFKSQPRAYKINDYCKFHKHLSLPNDIGKDKYQLICVAEHKGSLNYGHYNAYCKRVNKWYKFNDAKFDKIPLTNVLNKKIYCAMFIKD</sequence>
<feature type="domain" description="DUSP" evidence="2">
    <location>
        <begin position="1"/>
        <end position="83"/>
    </location>
</feature>
<evidence type="ECO:0000259" key="1">
    <source>
        <dbReference type="PROSITE" id="PS50235"/>
    </source>
</evidence>
<dbReference type="GO" id="GO:0004843">
    <property type="term" value="F:cysteine-type deubiquitinase activity"/>
    <property type="evidence" value="ECO:0007669"/>
    <property type="project" value="InterPro"/>
</dbReference>
<dbReference type="SUPFAM" id="SSF143791">
    <property type="entry name" value="DUSP-like"/>
    <property type="match status" value="1"/>
</dbReference>
<dbReference type="GO" id="GO:0016579">
    <property type="term" value="P:protein deubiquitination"/>
    <property type="evidence" value="ECO:0007669"/>
    <property type="project" value="InterPro"/>
</dbReference>
<dbReference type="InterPro" id="IPR035927">
    <property type="entry name" value="DUSP-like_sf"/>
</dbReference>
<dbReference type="Proteomes" id="UP000187209">
    <property type="component" value="Unassembled WGS sequence"/>
</dbReference>
<feature type="domain" description="USP" evidence="1">
    <location>
        <begin position="150"/>
        <end position="424"/>
    </location>
</feature>
<organism evidence="3 4">
    <name type="scientific">Stentor coeruleus</name>
    <dbReference type="NCBI Taxonomy" id="5963"/>
    <lineage>
        <taxon>Eukaryota</taxon>
        <taxon>Sar</taxon>
        <taxon>Alveolata</taxon>
        <taxon>Ciliophora</taxon>
        <taxon>Postciliodesmatophora</taxon>
        <taxon>Heterotrichea</taxon>
        <taxon>Heterotrichida</taxon>
        <taxon>Stentoridae</taxon>
        <taxon>Stentor</taxon>
    </lineage>
</organism>
<dbReference type="InterPro" id="IPR006615">
    <property type="entry name" value="Pept_C19_DUSP"/>
</dbReference>
<evidence type="ECO:0000313" key="4">
    <source>
        <dbReference type="Proteomes" id="UP000187209"/>
    </source>
</evidence>
<dbReference type="GO" id="GO:0005829">
    <property type="term" value="C:cytosol"/>
    <property type="evidence" value="ECO:0007669"/>
    <property type="project" value="TreeGrafter"/>
</dbReference>
<dbReference type="InterPro" id="IPR001394">
    <property type="entry name" value="Peptidase_C19_UCH"/>
</dbReference>
<dbReference type="Gene3D" id="3.30.2230.10">
    <property type="entry name" value="DUSP-like"/>
    <property type="match status" value="1"/>
</dbReference>
<dbReference type="SMART" id="SM00695">
    <property type="entry name" value="DUSP"/>
    <property type="match status" value="1"/>
</dbReference>
<dbReference type="InterPro" id="IPR028889">
    <property type="entry name" value="USP"/>
</dbReference>